<dbReference type="Pfam" id="PF13896">
    <property type="entry name" value="Glyco_transf_49"/>
    <property type="match status" value="1"/>
</dbReference>
<dbReference type="Proteomes" id="UP000023152">
    <property type="component" value="Unassembled WGS sequence"/>
</dbReference>
<protein>
    <submittedName>
        <fullName evidence="7">Uncharacterized protein</fullName>
    </submittedName>
</protein>
<accession>X6MWT3</accession>
<proteinExistence type="predicted"/>
<reference evidence="7 8" key="1">
    <citation type="journal article" date="2013" name="Curr. Biol.">
        <title>The Genome of the Foraminiferan Reticulomyxa filosa.</title>
        <authorList>
            <person name="Glockner G."/>
            <person name="Hulsmann N."/>
            <person name="Schleicher M."/>
            <person name="Noegel A.A."/>
            <person name="Eichinger L."/>
            <person name="Gallinger C."/>
            <person name="Pawlowski J."/>
            <person name="Sierra R."/>
            <person name="Euteneuer U."/>
            <person name="Pillet L."/>
            <person name="Moustafa A."/>
            <person name="Platzer M."/>
            <person name="Groth M."/>
            <person name="Szafranski K."/>
            <person name="Schliwa M."/>
        </authorList>
    </citation>
    <scope>NUCLEOTIDE SEQUENCE [LARGE SCALE GENOMIC DNA]</scope>
</reference>
<keyword evidence="2" id="KW-0812">Transmembrane</keyword>
<organism evidence="7 8">
    <name type="scientific">Reticulomyxa filosa</name>
    <dbReference type="NCBI Taxonomy" id="46433"/>
    <lineage>
        <taxon>Eukaryota</taxon>
        <taxon>Sar</taxon>
        <taxon>Rhizaria</taxon>
        <taxon>Retaria</taxon>
        <taxon>Foraminifera</taxon>
        <taxon>Monothalamids</taxon>
        <taxon>Reticulomyxidae</taxon>
        <taxon>Reticulomyxa</taxon>
    </lineage>
</organism>
<dbReference type="PANTHER" id="PTHR12270:SF52">
    <property type="entry name" value="GLYCOSYLTRANSFERASE-LIKE PROTEIN GNT13-RELATED"/>
    <property type="match status" value="1"/>
</dbReference>
<dbReference type="InterPro" id="IPR051292">
    <property type="entry name" value="Xyl/GlcA_transferase"/>
</dbReference>
<dbReference type="OrthoDB" id="411524at2759"/>
<keyword evidence="4" id="KW-1133">Transmembrane helix</keyword>
<evidence type="ECO:0000256" key="6">
    <source>
        <dbReference type="ARBA" id="ARBA00023180"/>
    </source>
</evidence>
<evidence type="ECO:0000313" key="8">
    <source>
        <dbReference type="Proteomes" id="UP000023152"/>
    </source>
</evidence>
<evidence type="ECO:0000256" key="5">
    <source>
        <dbReference type="ARBA" id="ARBA00023136"/>
    </source>
</evidence>
<keyword evidence="3" id="KW-0735">Signal-anchor</keyword>
<sequence>MYPINTLRNIALSMCRSDYVFLVDVDFIPSANLHNNVMKSRFFGKYFLRRNESRNITLISNSNSSSVSASSFLRRQDNVALVLPAFELIDSVVKNVHIRPQGSKSVVWNMSDDHSIPQEPADLWLLFRKEQARPFHGQICKHWYFFFIEWMNSILWSEYKSEYYAVEYDKNYEPYIITKRKGLRKYDERFRGYGLNKVIHIKMLAKLDFFRFFVYGNGFVISKEHNKTQDGISWRTDLKKRKCMQWLGDRINEEIAAGIGTPTIT</sequence>
<gene>
    <name evidence="7" type="ORF">RFI_19779</name>
</gene>
<dbReference type="GO" id="GO:0042285">
    <property type="term" value="F:xylosyltransferase activity"/>
    <property type="evidence" value="ECO:0007669"/>
    <property type="project" value="TreeGrafter"/>
</dbReference>
<evidence type="ECO:0000313" key="7">
    <source>
        <dbReference type="EMBL" id="ETO17545.1"/>
    </source>
</evidence>
<dbReference type="AlphaFoldDB" id="X6MWT3"/>
<evidence type="ECO:0000256" key="3">
    <source>
        <dbReference type="ARBA" id="ARBA00022968"/>
    </source>
</evidence>
<name>X6MWT3_RETFI</name>
<keyword evidence="6" id="KW-0325">Glycoprotein</keyword>
<dbReference type="GO" id="GO:0015020">
    <property type="term" value="F:glucuronosyltransferase activity"/>
    <property type="evidence" value="ECO:0007669"/>
    <property type="project" value="TreeGrafter"/>
</dbReference>
<dbReference type="EMBL" id="ASPP01016416">
    <property type="protein sequence ID" value="ETO17545.1"/>
    <property type="molecule type" value="Genomic_DNA"/>
</dbReference>
<dbReference type="PANTHER" id="PTHR12270">
    <property type="entry name" value="GLYCOSYLTRANSFERASE-RELATED"/>
    <property type="match status" value="1"/>
</dbReference>
<keyword evidence="8" id="KW-1185">Reference proteome</keyword>
<keyword evidence="5" id="KW-0472">Membrane</keyword>
<evidence type="ECO:0000256" key="2">
    <source>
        <dbReference type="ARBA" id="ARBA00022692"/>
    </source>
</evidence>
<dbReference type="GO" id="GO:0035269">
    <property type="term" value="P:protein O-linked glycosylation via mannose"/>
    <property type="evidence" value="ECO:0007669"/>
    <property type="project" value="TreeGrafter"/>
</dbReference>
<comment type="caution">
    <text evidence="7">The sequence shown here is derived from an EMBL/GenBank/DDBJ whole genome shotgun (WGS) entry which is preliminary data.</text>
</comment>
<evidence type="ECO:0000256" key="1">
    <source>
        <dbReference type="ARBA" id="ARBA00004606"/>
    </source>
</evidence>
<dbReference type="GO" id="GO:0016020">
    <property type="term" value="C:membrane"/>
    <property type="evidence" value="ECO:0007669"/>
    <property type="project" value="UniProtKB-SubCell"/>
</dbReference>
<comment type="subcellular location">
    <subcellularLocation>
        <location evidence="1">Membrane</location>
        <topology evidence="1">Single-pass type II membrane protein</topology>
    </subcellularLocation>
</comment>
<evidence type="ECO:0000256" key="4">
    <source>
        <dbReference type="ARBA" id="ARBA00022989"/>
    </source>
</evidence>